<feature type="transmembrane region" description="Helical" evidence="1">
    <location>
        <begin position="77"/>
        <end position="100"/>
    </location>
</feature>
<keyword evidence="1" id="KW-1133">Transmembrane helix</keyword>
<proteinExistence type="predicted"/>
<organism evidence="2 3">
    <name type="scientific">Bifidobacterium castoris</name>
    <dbReference type="NCBI Taxonomy" id="2306972"/>
    <lineage>
        <taxon>Bacteria</taxon>
        <taxon>Bacillati</taxon>
        <taxon>Actinomycetota</taxon>
        <taxon>Actinomycetes</taxon>
        <taxon>Bifidobacteriales</taxon>
        <taxon>Bifidobacteriaceae</taxon>
        <taxon>Bifidobacterium</taxon>
    </lineage>
</organism>
<dbReference type="AlphaFoldDB" id="A0A430FAG8"/>
<sequence>MMGAKMSAGVAHVVLLVAAGAAAGAAVAGWATVSSGVMAVGAAVVCALLPFLALSVPDRGARRRVGGCAVAGVLWRGMLLSAGMFSLLLLAVCFMVAYGVGVPSGLVAATVWMTVPGGACALPALVLRVWRDWNTDDGCGDA</sequence>
<keyword evidence="1" id="KW-0812">Transmembrane</keyword>
<keyword evidence="1" id="KW-0472">Membrane</keyword>
<reference evidence="2 3" key="1">
    <citation type="submission" date="2018-09" db="EMBL/GenBank/DDBJ databases">
        <title>Characterization of the phylogenetic diversity of five novel species belonging to the genus Bifidobacterium.</title>
        <authorList>
            <person name="Lugli G.A."/>
            <person name="Duranti S."/>
            <person name="Milani C."/>
        </authorList>
    </citation>
    <scope>NUCLEOTIDE SEQUENCE [LARGE SCALE GENOMIC DNA]</scope>
    <source>
        <strain evidence="2 3">2020B</strain>
    </source>
</reference>
<gene>
    <name evidence="2" type="ORF">D2E22_0287</name>
</gene>
<evidence type="ECO:0000313" key="2">
    <source>
        <dbReference type="EMBL" id="RSX49826.1"/>
    </source>
</evidence>
<evidence type="ECO:0000256" key="1">
    <source>
        <dbReference type="SAM" id="Phobius"/>
    </source>
</evidence>
<dbReference type="Proteomes" id="UP000288052">
    <property type="component" value="Unassembled WGS sequence"/>
</dbReference>
<keyword evidence="3" id="KW-1185">Reference proteome</keyword>
<protein>
    <submittedName>
        <fullName evidence="2">Uncharacterized protein</fullName>
    </submittedName>
</protein>
<name>A0A430FAG8_9BIFI</name>
<feature type="transmembrane region" description="Helical" evidence="1">
    <location>
        <begin position="106"/>
        <end position="127"/>
    </location>
</feature>
<feature type="transmembrane region" description="Helical" evidence="1">
    <location>
        <begin position="34"/>
        <end position="56"/>
    </location>
</feature>
<dbReference type="EMBL" id="QXGI01000001">
    <property type="protein sequence ID" value="RSX49826.1"/>
    <property type="molecule type" value="Genomic_DNA"/>
</dbReference>
<dbReference type="RefSeq" id="WP_164518365.1">
    <property type="nucleotide sequence ID" value="NZ_QXGI01000001.1"/>
</dbReference>
<evidence type="ECO:0000313" key="3">
    <source>
        <dbReference type="Proteomes" id="UP000288052"/>
    </source>
</evidence>
<comment type="caution">
    <text evidence="2">The sequence shown here is derived from an EMBL/GenBank/DDBJ whole genome shotgun (WGS) entry which is preliminary data.</text>
</comment>
<accession>A0A430FAG8</accession>